<dbReference type="InterPro" id="IPR037229">
    <property type="entry name" value="Ribosomal_bL35_sf"/>
</dbReference>
<keyword evidence="2" id="KW-0689">Ribosomal protein</keyword>
<dbReference type="PANTHER" id="PTHR33343:SF1">
    <property type="entry name" value="LARGE RIBOSOMAL SUBUNIT PROTEIN BL35M"/>
    <property type="match status" value="1"/>
</dbReference>
<reference evidence="5" key="1">
    <citation type="submission" date="2018-05" db="EMBL/GenBank/DDBJ databases">
        <authorList>
            <person name="Lanie J.A."/>
            <person name="Ng W.-L."/>
            <person name="Kazmierczak K.M."/>
            <person name="Andrzejewski T.M."/>
            <person name="Davidsen T.M."/>
            <person name="Wayne K.J."/>
            <person name="Tettelin H."/>
            <person name="Glass J.I."/>
            <person name="Rusch D."/>
            <person name="Podicherti R."/>
            <person name="Tsui H.-C.T."/>
            <person name="Winkler M.E."/>
        </authorList>
    </citation>
    <scope>NUCLEOTIDE SEQUENCE</scope>
</reference>
<evidence type="ECO:0008006" key="6">
    <source>
        <dbReference type="Google" id="ProtNLM"/>
    </source>
</evidence>
<dbReference type="PRINTS" id="PR00064">
    <property type="entry name" value="RIBOSOMALL35"/>
</dbReference>
<dbReference type="PROSITE" id="PS00936">
    <property type="entry name" value="RIBOSOMAL_L35"/>
    <property type="match status" value="1"/>
</dbReference>
<gene>
    <name evidence="5" type="ORF">METZ01_LOCUS154344</name>
</gene>
<protein>
    <recommendedName>
        <fullName evidence="6">50S ribosomal protein L35</fullName>
    </recommendedName>
</protein>
<comment type="similarity">
    <text evidence="1">Belongs to the bacterial ribosomal protein bL35 family.</text>
</comment>
<evidence type="ECO:0000256" key="2">
    <source>
        <dbReference type="ARBA" id="ARBA00022980"/>
    </source>
</evidence>
<keyword evidence="3" id="KW-0687">Ribonucleoprotein</keyword>
<feature type="compositionally biased region" description="Basic residues" evidence="4">
    <location>
        <begin position="7"/>
        <end position="48"/>
    </location>
</feature>
<dbReference type="InterPro" id="IPR018265">
    <property type="entry name" value="Ribosomal_bL35_CS"/>
</dbReference>
<dbReference type="NCBIfam" id="TIGR00001">
    <property type="entry name" value="rpmI_bact"/>
    <property type="match status" value="1"/>
</dbReference>
<dbReference type="InterPro" id="IPR021137">
    <property type="entry name" value="Ribosomal_bL35-like"/>
</dbReference>
<dbReference type="PANTHER" id="PTHR33343">
    <property type="entry name" value="54S RIBOSOMAL PROTEIN BL35M"/>
    <property type="match status" value="1"/>
</dbReference>
<dbReference type="GO" id="GO:0003735">
    <property type="term" value="F:structural constituent of ribosome"/>
    <property type="evidence" value="ECO:0007669"/>
    <property type="project" value="InterPro"/>
</dbReference>
<accession>A0A382AIW1</accession>
<dbReference type="GO" id="GO:0015934">
    <property type="term" value="C:large ribosomal subunit"/>
    <property type="evidence" value="ECO:0007669"/>
    <property type="project" value="TreeGrafter"/>
</dbReference>
<dbReference type="EMBL" id="UINC01025609">
    <property type="protein sequence ID" value="SVB01490.1"/>
    <property type="molecule type" value="Genomic_DNA"/>
</dbReference>
<dbReference type="GO" id="GO:0006412">
    <property type="term" value="P:translation"/>
    <property type="evidence" value="ECO:0007669"/>
    <property type="project" value="InterPro"/>
</dbReference>
<organism evidence="5">
    <name type="scientific">marine metagenome</name>
    <dbReference type="NCBI Taxonomy" id="408172"/>
    <lineage>
        <taxon>unclassified sequences</taxon>
        <taxon>metagenomes</taxon>
        <taxon>ecological metagenomes</taxon>
    </lineage>
</organism>
<dbReference type="Gene3D" id="4.10.410.60">
    <property type="match status" value="1"/>
</dbReference>
<sequence length="69" mass="8039">MPNRVVNKTRKAVSKRFKVTATGKVKRNRQGKRHLLSSKNSKRRRRLGKPALVEKADMRRITESLPFSH</sequence>
<evidence type="ECO:0000256" key="3">
    <source>
        <dbReference type="ARBA" id="ARBA00023274"/>
    </source>
</evidence>
<feature type="region of interest" description="Disordered" evidence="4">
    <location>
        <begin position="1"/>
        <end position="55"/>
    </location>
</feature>
<dbReference type="SUPFAM" id="SSF143034">
    <property type="entry name" value="L35p-like"/>
    <property type="match status" value="1"/>
</dbReference>
<evidence type="ECO:0000313" key="5">
    <source>
        <dbReference type="EMBL" id="SVB01490.1"/>
    </source>
</evidence>
<dbReference type="FunFam" id="4.10.410.60:FF:000001">
    <property type="entry name" value="50S ribosomal protein L35"/>
    <property type="match status" value="1"/>
</dbReference>
<evidence type="ECO:0000256" key="4">
    <source>
        <dbReference type="SAM" id="MobiDB-lite"/>
    </source>
</evidence>
<dbReference type="AlphaFoldDB" id="A0A382AIW1"/>
<dbReference type="HAMAP" id="MF_00514">
    <property type="entry name" value="Ribosomal_bL35"/>
    <property type="match status" value="1"/>
</dbReference>
<dbReference type="InterPro" id="IPR001706">
    <property type="entry name" value="Ribosomal_bL35"/>
</dbReference>
<proteinExistence type="inferred from homology"/>
<dbReference type="Pfam" id="PF01632">
    <property type="entry name" value="Ribosomal_L35p"/>
    <property type="match status" value="1"/>
</dbReference>
<name>A0A382AIW1_9ZZZZ</name>
<evidence type="ECO:0000256" key="1">
    <source>
        <dbReference type="ARBA" id="ARBA00006598"/>
    </source>
</evidence>